<feature type="signal peptide" evidence="3">
    <location>
        <begin position="1"/>
        <end position="21"/>
    </location>
</feature>
<dbReference type="PROSITE" id="PS51257">
    <property type="entry name" value="PROKAR_LIPOPROTEIN"/>
    <property type="match status" value="1"/>
</dbReference>
<organism evidence="5 6">
    <name type="scientific">Treponema saccharophilum DSM 2985</name>
    <dbReference type="NCBI Taxonomy" id="907348"/>
    <lineage>
        <taxon>Bacteria</taxon>
        <taxon>Pseudomonadati</taxon>
        <taxon>Spirochaetota</taxon>
        <taxon>Spirochaetia</taxon>
        <taxon>Spirochaetales</taxon>
        <taxon>Treponemataceae</taxon>
        <taxon>Treponema</taxon>
    </lineage>
</organism>
<evidence type="ECO:0000256" key="3">
    <source>
        <dbReference type="SAM" id="SignalP"/>
    </source>
</evidence>
<dbReference type="RefSeq" id="WP_002705572.1">
    <property type="nucleotide sequence ID" value="NZ_AGRW01000051.1"/>
</dbReference>
<comment type="caution">
    <text evidence="5">The sequence shown here is derived from an EMBL/GenBank/DDBJ whole genome shotgun (WGS) entry which is preliminary data.</text>
</comment>
<evidence type="ECO:0000313" key="5">
    <source>
        <dbReference type="EMBL" id="EIC01292.1"/>
    </source>
</evidence>
<dbReference type="SUPFAM" id="SSF56300">
    <property type="entry name" value="Metallo-dependent phosphatases"/>
    <property type="match status" value="1"/>
</dbReference>
<protein>
    <submittedName>
        <fullName evidence="5">Capsule synthesis protein, CapA</fullName>
    </submittedName>
</protein>
<name>H7EMK7_9SPIR</name>
<feature type="compositionally biased region" description="Basic and acidic residues" evidence="2">
    <location>
        <begin position="33"/>
        <end position="48"/>
    </location>
</feature>
<sequence>MIKNARLPLILSALVALSSCATKPELPAPENAPAERDEQRDSQDRKEGNASSTIRLLFAGDIMAHEENFVPGRFDRIWRHVSDKISAADLAFANIESPVMDAKGWRAYPTFNMHTDYVEAAIKAGFDVFSLANNHTNDQYLKGIQSTRDFFSSREGIWAAGLRKAAGEGPTYQIVEKDVADGGKWRILFVAFTELLNRPDYAEYVDYYQSTAEKRRELKGKLAKIKAESGCDIFVISVHTDEPEYILRVTENHRKFFRELVNECGADIVWANHPHVAKEWEQISADDGRDAFIMYANGNTISGQRRDPQFKAPATNRDYTGEGIFMEVTLEKKDDGKKSSVAIKDSSASLVTVMIADDGRYVLRFLDDELLDTLDKAEYLKWRDYLFERKRIMESYIPALKKERP</sequence>
<dbReference type="PANTHER" id="PTHR33393:SF12">
    <property type="entry name" value="CAPSULE BIOSYNTHESIS PROTEIN CAPA"/>
    <property type="match status" value="1"/>
</dbReference>
<evidence type="ECO:0000259" key="4">
    <source>
        <dbReference type="SMART" id="SM00854"/>
    </source>
</evidence>
<reference evidence="5 6" key="1">
    <citation type="submission" date="2011-09" db="EMBL/GenBank/DDBJ databases">
        <title>The draft genome of Treponema saccharophilum DSM 2985.</title>
        <authorList>
            <consortium name="US DOE Joint Genome Institute (JGI-PGF)"/>
            <person name="Lucas S."/>
            <person name="Copeland A."/>
            <person name="Lapidus A."/>
            <person name="Glavina del Rio T."/>
            <person name="Dalin E."/>
            <person name="Tice H."/>
            <person name="Bruce D."/>
            <person name="Goodwin L."/>
            <person name="Pitluck S."/>
            <person name="Peters L."/>
            <person name="Kyrpides N."/>
            <person name="Mavromatis K."/>
            <person name="Ivanova N."/>
            <person name="Markowitz V."/>
            <person name="Cheng J.-F."/>
            <person name="Hugenholtz P."/>
            <person name="Woyke T."/>
            <person name="Wu D."/>
            <person name="Gronow S."/>
            <person name="Wellnitz S."/>
            <person name="Brambilla E."/>
            <person name="Klenk H.-P."/>
            <person name="Eisen J.A."/>
        </authorList>
    </citation>
    <scope>NUCLEOTIDE SEQUENCE [LARGE SCALE GENOMIC DNA]</scope>
    <source>
        <strain evidence="5 6">DSM 2985</strain>
    </source>
</reference>
<evidence type="ECO:0000256" key="1">
    <source>
        <dbReference type="ARBA" id="ARBA00005662"/>
    </source>
</evidence>
<dbReference type="InterPro" id="IPR052169">
    <property type="entry name" value="CW_Biosynth-Accessory"/>
</dbReference>
<keyword evidence="3" id="KW-0732">Signal</keyword>
<feature type="region of interest" description="Disordered" evidence="2">
    <location>
        <begin position="25"/>
        <end position="50"/>
    </location>
</feature>
<accession>H7EMK7</accession>
<feature type="chain" id="PRO_5003609277" evidence="3">
    <location>
        <begin position="22"/>
        <end position="405"/>
    </location>
</feature>
<gene>
    <name evidence="5" type="ORF">TresaDRAFT_0429</name>
</gene>
<dbReference type="SMART" id="SM00854">
    <property type="entry name" value="PGA_cap"/>
    <property type="match status" value="1"/>
</dbReference>
<dbReference type="InterPro" id="IPR029052">
    <property type="entry name" value="Metallo-depent_PP-like"/>
</dbReference>
<comment type="similarity">
    <text evidence="1">Belongs to the CapA family.</text>
</comment>
<dbReference type="InterPro" id="IPR019079">
    <property type="entry name" value="Capsule_synth_CapA"/>
</dbReference>
<proteinExistence type="inferred from homology"/>
<dbReference type="Pfam" id="PF09587">
    <property type="entry name" value="PGA_cap"/>
    <property type="match status" value="1"/>
</dbReference>
<keyword evidence="6" id="KW-1185">Reference proteome</keyword>
<dbReference type="AlphaFoldDB" id="H7EMK7"/>
<dbReference type="STRING" id="907348.TresaDRAFT_0429"/>
<dbReference type="EMBL" id="AGRW01000051">
    <property type="protein sequence ID" value="EIC01292.1"/>
    <property type="molecule type" value="Genomic_DNA"/>
</dbReference>
<dbReference type="PANTHER" id="PTHR33393">
    <property type="entry name" value="POLYGLUTAMINE SYNTHESIS ACCESSORY PROTEIN RV0574C-RELATED"/>
    <property type="match status" value="1"/>
</dbReference>
<evidence type="ECO:0000313" key="6">
    <source>
        <dbReference type="Proteomes" id="UP000003571"/>
    </source>
</evidence>
<dbReference type="eggNOG" id="COG2843">
    <property type="taxonomic scope" value="Bacteria"/>
</dbReference>
<dbReference type="Proteomes" id="UP000003571">
    <property type="component" value="Unassembled WGS sequence"/>
</dbReference>
<dbReference type="OrthoDB" id="9810906at2"/>
<feature type="domain" description="Capsule synthesis protein CapA" evidence="4">
    <location>
        <begin position="55"/>
        <end position="304"/>
    </location>
</feature>
<evidence type="ECO:0000256" key="2">
    <source>
        <dbReference type="SAM" id="MobiDB-lite"/>
    </source>
</evidence>
<dbReference type="PATRIC" id="fig|907348.3.peg.2182"/>
<dbReference type="Gene3D" id="3.60.21.10">
    <property type="match status" value="1"/>
</dbReference>